<feature type="transmembrane region" description="Helical" evidence="17">
    <location>
        <begin position="323"/>
        <end position="342"/>
    </location>
</feature>
<dbReference type="InterPro" id="IPR036097">
    <property type="entry name" value="HisK_dim/P_sf"/>
</dbReference>
<evidence type="ECO:0000256" key="14">
    <source>
        <dbReference type="PROSITE-ProRule" id="PRU00169"/>
    </source>
</evidence>
<dbReference type="Gene3D" id="1.10.287.130">
    <property type="match status" value="1"/>
</dbReference>
<dbReference type="SMART" id="SM00388">
    <property type="entry name" value="HisKA"/>
    <property type="match status" value="1"/>
</dbReference>
<feature type="coiled-coil region" evidence="15">
    <location>
        <begin position="427"/>
        <end position="479"/>
    </location>
</feature>
<keyword evidence="4" id="KW-1003">Cell membrane</keyword>
<keyword evidence="15" id="KW-0175">Coiled coil</keyword>
<evidence type="ECO:0000256" key="9">
    <source>
        <dbReference type="ARBA" id="ARBA00022777"/>
    </source>
</evidence>
<dbReference type="FunFam" id="1.10.287.130:FF:000002">
    <property type="entry name" value="Two-component osmosensing histidine kinase"/>
    <property type="match status" value="1"/>
</dbReference>
<dbReference type="Proteomes" id="UP000077202">
    <property type="component" value="Unassembled WGS sequence"/>
</dbReference>
<dbReference type="EC" id="2.7.13.3" evidence="3"/>
<accession>A0A176VTV7</accession>
<keyword evidence="8" id="KW-0547">Nucleotide-binding</keyword>
<feature type="transmembrane region" description="Helical" evidence="17">
    <location>
        <begin position="250"/>
        <end position="279"/>
    </location>
</feature>
<keyword evidence="10" id="KW-0067">ATP-binding</keyword>
<evidence type="ECO:0000256" key="16">
    <source>
        <dbReference type="SAM" id="MobiDB-lite"/>
    </source>
</evidence>
<dbReference type="SMART" id="SM00448">
    <property type="entry name" value="REC"/>
    <property type="match status" value="1"/>
</dbReference>
<dbReference type="Pfam" id="PF05231">
    <property type="entry name" value="MASE1"/>
    <property type="match status" value="1"/>
</dbReference>
<protein>
    <recommendedName>
        <fullName evidence="3">histidine kinase</fullName>
        <ecNumber evidence="3">2.7.13.3</ecNumber>
    </recommendedName>
</protein>
<evidence type="ECO:0000256" key="4">
    <source>
        <dbReference type="ARBA" id="ARBA00022475"/>
    </source>
</evidence>
<dbReference type="CDD" id="cd00082">
    <property type="entry name" value="HisKA"/>
    <property type="match status" value="1"/>
</dbReference>
<evidence type="ECO:0000256" key="2">
    <source>
        <dbReference type="ARBA" id="ARBA00004651"/>
    </source>
</evidence>
<dbReference type="SMART" id="SM00387">
    <property type="entry name" value="HATPase_c"/>
    <property type="match status" value="1"/>
</dbReference>
<evidence type="ECO:0000259" key="19">
    <source>
        <dbReference type="PROSITE" id="PS50110"/>
    </source>
</evidence>
<reference evidence="20" key="1">
    <citation type="submission" date="2016-03" db="EMBL/GenBank/DDBJ databases">
        <title>Mechanisms controlling the formation of the plant cell surface in tip-growing cells are functionally conserved among land plants.</title>
        <authorList>
            <person name="Honkanen S."/>
            <person name="Jones V.A."/>
            <person name="Morieri G."/>
            <person name="Champion C."/>
            <person name="Hetherington A.J."/>
            <person name="Kelly S."/>
            <person name="Saint-Marcoux D."/>
            <person name="Proust H."/>
            <person name="Prescott H."/>
            <person name="Dolan L."/>
        </authorList>
    </citation>
    <scope>NUCLEOTIDE SEQUENCE [LARGE SCALE GENOMIC DNA]</scope>
    <source>
        <tissue evidence="20">Whole gametophyte</tissue>
    </source>
</reference>
<dbReference type="InterPro" id="IPR003594">
    <property type="entry name" value="HATPase_dom"/>
</dbReference>
<evidence type="ECO:0000256" key="15">
    <source>
        <dbReference type="SAM" id="Coils"/>
    </source>
</evidence>
<keyword evidence="13 17" id="KW-0472">Membrane</keyword>
<dbReference type="InterPro" id="IPR005467">
    <property type="entry name" value="His_kinase_dom"/>
</dbReference>
<dbReference type="InterPro" id="IPR004358">
    <property type="entry name" value="Sig_transdc_His_kin-like_C"/>
</dbReference>
<feature type="transmembrane region" description="Helical" evidence="17">
    <location>
        <begin position="120"/>
        <end position="142"/>
    </location>
</feature>
<evidence type="ECO:0000256" key="13">
    <source>
        <dbReference type="ARBA" id="ARBA00023136"/>
    </source>
</evidence>
<dbReference type="InterPro" id="IPR001789">
    <property type="entry name" value="Sig_transdc_resp-reg_receiver"/>
</dbReference>
<dbReference type="InterPro" id="IPR003661">
    <property type="entry name" value="HisK_dim/P_dom"/>
</dbReference>
<dbReference type="SUPFAM" id="SSF47384">
    <property type="entry name" value="Homodimeric domain of signal transducing histidine kinase"/>
    <property type="match status" value="1"/>
</dbReference>
<evidence type="ECO:0000256" key="6">
    <source>
        <dbReference type="ARBA" id="ARBA00022679"/>
    </source>
</evidence>
<keyword evidence="11 17" id="KW-1133">Transmembrane helix</keyword>
<feature type="domain" description="Response regulatory" evidence="19">
    <location>
        <begin position="1054"/>
        <end position="1175"/>
    </location>
</feature>
<feature type="transmembrane region" description="Helical" evidence="17">
    <location>
        <begin position="409"/>
        <end position="431"/>
    </location>
</feature>
<evidence type="ECO:0000256" key="3">
    <source>
        <dbReference type="ARBA" id="ARBA00012438"/>
    </source>
</evidence>
<dbReference type="Pfam" id="PF00072">
    <property type="entry name" value="Response_reg"/>
    <property type="match status" value="1"/>
</dbReference>
<dbReference type="CDD" id="cd17546">
    <property type="entry name" value="REC_hyHK_CKI1_RcsC-like"/>
    <property type="match status" value="1"/>
</dbReference>
<dbReference type="EMBL" id="LVLJ01002789">
    <property type="protein sequence ID" value="OAE23742.1"/>
    <property type="molecule type" value="Genomic_DNA"/>
</dbReference>
<evidence type="ECO:0000256" key="5">
    <source>
        <dbReference type="ARBA" id="ARBA00022553"/>
    </source>
</evidence>
<dbReference type="SUPFAM" id="SSF52172">
    <property type="entry name" value="CheY-like"/>
    <property type="match status" value="1"/>
</dbReference>
<feature type="transmembrane region" description="Helical" evidence="17">
    <location>
        <begin position="208"/>
        <end position="229"/>
    </location>
</feature>
<keyword evidence="7 17" id="KW-0812">Transmembrane</keyword>
<dbReference type="InterPro" id="IPR036890">
    <property type="entry name" value="HATPase_C_sf"/>
</dbReference>
<evidence type="ECO:0000256" key="8">
    <source>
        <dbReference type="ARBA" id="ARBA00022741"/>
    </source>
</evidence>
<organism evidence="20 21">
    <name type="scientific">Marchantia polymorpha subsp. ruderalis</name>
    <dbReference type="NCBI Taxonomy" id="1480154"/>
    <lineage>
        <taxon>Eukaryota</taxon>
        <taxon>Viridiplantae</taxon>
        <taxon>Streptophyta</taxon>
        <taxon>Embryophyta</taxon>
        <taxon>Marchantiophyta</taxon>
        <taxon>Marchantiopsida</taxon>
        <taxon>Marchantiidae</taxon>
        <taxon>Marchantiales</taxon>
        <taxon>Marchantiaceae</taxon>
        <taxon>Marchantia</taxon>
    </lineage>
</organism>
<evidence type="ECO:0000256" key="10">
    <source>
        <dbReference type="ARBA" id="ARBA00022840"/>
    </source>
</evidence>
<dbReference type="GO" id="GO:0005524">
    <property type="term" value="F:ATP binding"/>
    <property type="evidence" value="ECO:0007669"/>
    <property type="project" value="UniProtKB-KW"/>
</dbReference>
<feature type="transmembrane region" description="Helical" evidence="17">
    <location>
        <begin position="157"/>
        <end position="175"/>
    </location>
</feature>
<dbReference type="Pfam" id="PF02518">
    <property type="entry name" value="HATPase_c"/>
    <property type="match status" value="1"/>
</dbReference>
<dbReference type="PRINTS" id="PR00344">
    <property type="entry name" value="BCTRLSENSOR"/>
</dbReference>
<dbReference type="PANTHER" id="PTHR45530:SF3">
    <property type="entry name" value="TWO-COMPONENT SYSTEM NARL FAMILY SENSOR HISTIDINE KINASE BARA"/>
    <property type="match status" value="1"/>
</dbReference>
<dbReference type="GO" id="GO:0005886">
    <property type="term" value="C:plasma membrane"/>
    <property type="evidence" value="ECO:0007669"/>
    <property type="project" value="UniProtKB-SubCell"/>
</dbReference>
<keyword evidence="21" id="KW-1185">Reference proteome</keyword>
<dbReference type="PANTHER" id="PTHR45530">
    <property type="entry name" value="SENSORY TRANSDUCTION HISTIDINE KINASE"/>
    <property type="match status" value="1"/>
</dbReference>
<feature type="transmembrane region" description="Helical" evidence="17">
    <location>
        <begin position="182"/>
        <end position="202"/>
    </location>
</feature>
<dbReference type="SUPFAM" id="SSF55874">
    <property type="entry name" value="ATPase domain of HSP90 chaperone/DNA topoisomerase II/histidine kinase"/>
    <property type="match status" value="1"/>
</dbReference>
<dbReference type="CDD" id="cd16922">
    <property type="entry name" value="HATPase_EvgS-ArcB-TorS-like"/>
    <property type="match status" value="1"/>
</dbReference>
<keyword evidence="12" id="KW-0902">Two-component regulatory system</keyword>
<dbReference type="Gene3D" id="3.40.50.2300">
    <property type="match status" value="1"/>
</dbReference>
<feature type="transmembrane region" description="Helical" evidence="17">
    <location>
        <begin position="291"/>
        <end position="311"/>
    </location>
</feature>
<feature type="region of interest" description="Disordered" evidence="16">
    <location>
        <begin position="621"/>
        <end position="663"/>
    </location>
</feature>
<dbReference type="GO" id="GO:0000155">
    <property type="term" value="F:phosphorelay sensor kinase activity"/>
    <property type="evidence" value="ECO:0007669"/>
    <property type="project" value="InterPro"/>
</dbReference>
<feature type="region of interest" description="Disordered" evidence="16">
    <location>
        <begin position="1013"/>
        <end position="1044"/>
    </location>
</feature>
<dbReference type="PROSITE" id="PS50110">
    <property type="entry name" value="RESPONSE_REGULATORY"/>
    <property type="match status" value="1"/>
</dbReference>
<dbReference type="Gene3D" id="3.30.565.10">
    <property type="entry name" value="Histidine kinase-like ATPase, C-terminal domain"/>
    <property type="match status" value="1"/>
</dbReference>
<evidence type="ECO:0000256" key="11">
    <source>
        <dbReference type="ARBA" id="ARBA00022989"/>
    </source>
</evidence>
<feature type="transmembrane region" description="Helical" evidence="17">
    <location>
        <begin position="372"/>
        <end position="389"/>
    </location>
</feature>
<dbReference type="PROSITE" id="PS50109">
    <property type="entry name" value="HIS_KIN"/>
    <property type="match status" value="1"/>
</dbReference>
<evidence type="ECO:0000313" key="20">
    <source>
        <dbReference type="EMBL" id="OAE23742.1"/>
    </source>
</evidence>
<evidence type="ECO:0000256" key="1">
    <source>
        <dbReference type="ARBA" id="ARBA00000085"/>
    </source>
</evidence>
<gene>
    <name evidence="20" type="ORF">AXG93_4776s1260</name>
</gene>
<evidence type="ECO:0000256" key="17">
    <source>
        <dbReference type="SAM" id="Phobius"/>
    </source>
</evidence>
<dbReference type="InterPro" id="IPR007895">
    <property type="entry name" value="MASE1"/>
</dbReference>
<evidence type="ECO:0000256" key="7">
    <source>
        <dbReference type="ARBA" id="ARBA00022692"/>
    </source>
</evidence>
<dbReference type="InterPro" id="IPR011006">
    <property type="entry name" value="CheY-like_superfamily"/>
</dbReference>
<evidence type="ECO:0000256" key="12">
    <source>
        <dbReference type="ARBA" id="ARBA00023012"/>
    </source>
</evidence>
<feature type="domain" description="Histidine kinase" evidence="18">
    <location>
        <begin position="486"/>
        <end position="774"/>
    </location>
</feature>
<comment type="subcellular location">
    <subcellularLocation>
        <location evidence="2">Cell membrane</location>
        <topology evidence="2">Multi-pass membrane protein</topology>
    </subcellularLocation>
</comment>
<evidence type="ECO:0000313" key="21">
    <source>
        <dbReference type="Proteomes" id="UP000077202"/>
    </source>
</evidence>
<evidence type="ECO:0000259" key="18">
    <source>
        <dbReference type="PROSITE" id="PS50109"/>
    </source>
</evidence>
<name>A0A176VTV7_MARPO</name>
<proteinExistence type="predicted"/>
<keyword evidence="6" id="KW-0808">Transferase</keyword>
<sequence>MSIARRALKDDDCQNFCCQGDCPELRALFDQTESDVELGPEEEVDDPREEEVEMIQGARGNQVGTCMEIDIDGLFPTERRRSRSGLLKHYSRNVELELRNRAATLWQKIKRTRHLRFKDCCWFVMLNVAVASLLFITGIITYESSVNVLRHSLETTVLFPIYLPHAVALSVACMLKWQAFLGIFMGLYCSRIYAAARGTYLISFTRGGVLLTAAVLGTAEVYCANYLLYCQLVKEGSAKKMPTIESITEALKYLGIVVVCTFFFDTVIALLICSTPLVMWSDFTQLWGTNWLGVLAGMLTISPTTTHLFAWQRKPSLLQPKKLLEALSLTALTAALVILLFVTSWQTVIYPLPYLLFPMIILTAFRFNRLGCSLVVLLVSYVCAWASVRGKGALYRMAGSPTPVSSPKLILQVELFVSVLGVVGILLAAAVREKKQLARDLHKMNEELESTVHERTIELVKANDALKESQRKAELANQAKSEFLANMSHEIRTPIHGIMGLTSLVLDSELSLDQRDSLVSVQDCANVLLHIINSILDLAKIEAGRIEVEFVTFRMSQLVSSTVRMLHTRASDKNLELVWDLDPDLPQWLIGDYGKLQQCLLNLIGNAVKFTHEGTVRVHVRVDKSGGSGKRLPGNRTSEEPGRTASCSPRGASPTPDPDFSSTSFFESPAQWQCCNPGSSRKSPTVGVQNEESVFCVPVVVEVHDTGIGVSAEKLQDIFTPFTQADASTSRVYGGTGLGLCIVQRFVELLGGKLQAESELGKGSCFSFCVPLGYSPKNHEEKGCDIRGLINLLSTPLPHEAESSVQARCCGAAPPPQCPSPPPDAATLAPRVCSDSGDCCYLPPSDGAEHLRSHSDTRVSYSQCSLDSVGKRNSPGGSNSPARADLSVWRPRRSIENLDVLLANWNLNESRMKASECECCSTSDKSHKCCNPLCNSTTTGVGQQLLRWPSNPLDYRRNRNSPLEHISFDEPEEQSLAPSAMLECRAACPPPGAAIIDIDIPCNPRQDASCNQVETREAPCKPSGGRRQSSEPSAASARSAREDLQPKEDYLNLHVLLAEDNLVNQKVATRQLQKHKHVVTAVGDGLQALETVKADHDKFDLVLMDVQMPNMDGLEATQRIREYECQQGIKRLPILGLTAHAIQGYEETCLKSGMDGYLGKPFDIDQLLRVIHKYVPPKDAIILRRCNGAEEWVSFEWEKSAGFRRVIPAQREPSVERGILEIRVFMSD</sequence>
<feature type="compositionally biased region" description="Low complexity" evidence="16">
    <location>
        <begin position="1026"/>
        <end position="1038"/>
    </location>
</feature>
<keyword evidence="9" id="KW-0418">Kinase</keyword>
<keyword evidence="5 14" id="KW-0597">Phosphoprotein</keyword>
<comment type="catalytic activity">
    <reaction evidence="1">
        <text>ATP + protein L-histidine = ADP + protein N-phospho-L-histidine.</text>
        <dbReference type="EC" id="2.7.13.3"/>
    </reaction>
</comment>
<dbReference type="AlphaFoldDB" id="A0A176VTV7"/>
<feature type="modified residue" description="4-aspartylphosphate" evidence="14">
    <location>
        <position position="1105"/>
    </location>
</feature>
<comment type="caution">
    <text evidence="20">The sequence shown here is derived from an EMBL/GenBank/DDBJ whole genome shotgun (WGS) entry which is preliminary data.</text>
</comment>
<dbReference type="Pfam" id="PF00512">
    <property type="entry name" value="HisKA"/>
    <property type="match status" value="1"/>
</dbReference>